<comment type="caution">
    <text evidence="2">The sequence shown here is derived from an EMBL/GenBank/DDBJ whole genome shotgun (WGS) entry which is preliminary data.</text>
</comment>
<reference evidence="2" key="1">
    <citation type="submission" date="2021-02" db="EMBL/GenBank/DDBJ databases">
        <authorList>
            <person name="Nowell W R."/>
        </authorList>
    </citation>
    <scope>NUCLEOTIDE SEQUENCE</scope>
</reference>
<feature type="region of interest" description="Disordered" evidence="1">
    <location>
        <begin position="1"/>
        <end position="44"/>
    </location>
</feature>
<proteinExistence type="predicted"/>
<evidence type="ECO:0000313" key="2">
    <source>
        <dbReference type="EMBL" id="CAF5059221.1"/>
    </source>
</evidence>
<feature type="non-terminal residue" evidence="2">
    <location>
        <position position="44"/>
    </location>
</feature>
<evidence type="ECO:0000313" key="3">
    <source>
        <dbReference type="Proteomes" id="UP000681720"/>
    </source>
</evidence>
<name>A0A8S3EKI2_9BILA</name>
<dbReference type="EMBL" id="CAJOBJ010233138">
    <property type="protein sequence ID" value="CAF5059221.1"/>
    <property type="molecule type" value="Genomic_DNA"/>
</dbReference>
<dbReference type="AlphaFoldDB" id="A0A8S3EKI2"/>
<evidence type="ECO:0000256" key="1">
    <source>
        <dbReference type="SAM" id="MobiDB-lite"/>
    </source>
</evidence>
<protein>
    <submittedName>
        <fullName evidence="2">Uncharacterized protein</fullName>
    </submittedName>
</protein>
<dbReference type="Proteomes" id="UP000681720">
    <property type="component" value="Unassembled WGS sequence"/>
</dbReference>
<sequence length="44" mass="4887">MFEPVSSSLIDDEDDEMTNEIPPYPLSTSIDDVDGFPDNNIQPS</sequence>
<accession>A0A8S3EKI2</accession>
<gene>
    <name evidence="2" type="ORF">GIL414_LOCUS60415</name>
</gene>
<organism evidence="2 3">
    <name type="scientific">Rotaria magnacalcarata</name>
    <dbReference type="NCBI Taxonomy" id="392030"/>
    <lineage>
        <taxon>Eukaryota</taxon>
        <taxon>Metazoa</taxon>
        <taxon>Spiralia</taxon>
        <taxon>Gnathifera</taxon>
        <taxon>Rotifera</taxon>
        <taxon>Eurotatoria</taxon>
        <taxon>Bdelloidea</taxon>
        <taxon>Philodinida</taxon>
        <taxon>Philodinidae</taxon>
        <taxon>Rotaria</taxon>
    </lineage>
</organism>